<evidence type="ECO:0000256" key="2">
    <source>
        <dbReference type="ARBA" id="ARBA00022448"/>
    </source>
</evidence>
<evidence type="ECO:0000256" key="7">
    <source>
        <dbReference type="SAM" id="Phobius"/>
    </source>
</evidence>
<feature type="transmembrane region" description="Helical" evidence="7">
    <location>
        <begin position="339"/>
        <end position="359"/>
    </location>
</feature>
<dbReference type="PANTHER" id="PTHR43045">
    <property type="entry name" value="SHIKIMATE TRANSPORTER"/>
    <property type="match status" value="1"/>
</dbReference>
<keyword evidence="4 7" id="KW-0812">Transmembrane</keyword>
<keyword evidence="6 7" id="KW-0472">Membrane</keyword>
<comment type="subcellular location">
    <subcellularLocation>
        <location evidence="1">Cell membrane</location>
        <topology evidence="1">Multi-pass membrane protein</topology>
    </subcellularLocation>
</comment>
<feature type="transmembrane region" description="Helical" evidence="7">
    <location>
        <begin position="64"/>
        <end position="82"/>
    </location>
</feature>
<dbReference type="InterPro" id="IPR005828">
    <property type="entry name" value="MFS_sugar_transport-like"/>
</dbReference>
<feature type="transmembrane region" description="Helical" evidence="7">
    <location>
        <begin position="281"/>
        <end position="300"/>
    </location>
</feature>
<evidence type="ECO:0000259" key="8">
    <source>
        <dbReference type="PROSITE" id="PS50850"/>
    </source>
</evidence>
<evidence type="ECO:0000313" key="10">
    <source>
        <dbReference type="Proteomes" id="UP001500540"/>
    </source>
</evidence>
<dbReference type="Gene3D" id="1.20.1250.20">
    <property type="entry name" value="MFS general substrate transporter like domains"/>
    <property type="match status" value="2"/>
</dbReference>
<organism evidence="9 10">
    <name type="scientific">Microbacterium kribbense</name>
    <dbReference type="NCBI Taxonomy" id="433645"/>
    <lineage>
        <taxon>Bacteria</taxon>
        <taxon>Bacillati</taxon>
        <taxon>Actinomycetota</taxon>
        <taxon>Actinomycetes</taxon>
        <taxon>Micrococcales</taxon>
        <taxon>Microbacteriaceae</taxon>
        <taxon>Microbacterium</taxon>
    </lineage>
</organism>
<dbReference type="InterPro" id="IPR020846">
    <property type="entry name" value="MFS_dom"/>
</dbReference>
<feature type="transmembrane region" description="Helical" evidence="7">
    <location>
        <begin position="247"/>
        <end position="269"/>
    </location>
</feature>
<gene>
    <name evidence="9" type="ORF">GCM10022240_00660</name>
</gene>
<dbReference type="InterPro" id="IPR005829">
    <property type="entry name" value="Sugar_transporter_CS"/>
</dbReference>
<dbReference type="Pfam" id="PF07690">
    <property type="entry name" value="MFS_1"/>
    <property type="match status" value="1"/>
</dbReference>
<feature type="transmembrane region" description="Helical" evidence="7">
    <location>
        <begin position="129"/>
        <end position="157"/>
    </location>
</feature>
<evidence type="ECO:0000256" key="3">
    <source>
        <dbReference type="ARBA" id="ARBA00022475"/>
    </source>
</evidence>
<keyword evidence="10" id="KW-1185">Reference proteome</keyword>
<reference evidence="10" key="1">
    <citation type="journal article" date="2019" name="Int. J. Syst. Evol. Microbiol.">
        <title>The Global Catalogue of Microorganisms (GCM) 10K type strain sequencing project: providing services to taxonomists for standard genome sequencing and annotation.</title>
        <authorList>
            <consortium name="The Broad Institute Genomics Platform"/>
            <consortium name="The Broad Institute Genome Sequencing Center for Infectious Disease"/>
            <person name="Wu L."/>
            <person name="Ma J."/>
        </authorList>
    </citation>
    <scope>NUCLEOTIDE SEQUENCE [LARGE SCALE GENOMIC DNA]</scope>
    <source>
        <strain evidence="10">JCM 16950</strain>
    </source>
</reference>
<proteinExistence type="predicted"/>
<protein>
    <submittedName>
        <fullName evidence="9">MFS transporter</fullName>
    </submittedName>
</protein>
<feature type="transmembrane region" description="Helical" evidence="7">
    <location>
        <begin position="163"/>
        <end position="182"/>
    </location>
</feature>
<feature type="transmembrane region" description="Helical" evidence="7">
    <location>
        <begin position="306"/>
        <end position="327"/>
    </location>
</feature>
<dbReference type="InterPro" id="IPR036259">
    <property type="entry name" value="MFS_trans_sf"/>
</dbReference>
<keyword evidence="2" id="KW-0813">Transport</keyword>
<feature type="transmembrane region" description="Helical" evidence="7">
    <location>
        <begin position="88"/>
        <end position="108"/>
    </location>
</feature>
<evidence type="ECO:0000313" key="9">
    <source>
        <dbReference type="EMBL" id="GAA3751329.1"/>
    </source>
</evidence>
<sequence length="409" mass="43425">MEYYDFTLFATASALILGPVFFAGLGPVGGQLAAFGTFGVAYVMRPLGAILFGWLGDRIGRVRTLVYTLVLMGTATFAVGLIPSYETIGIAAPILLIALRLLQGLSAGGEQGGSNSLTIEHAPQKRRGLYASWTMQGTSFGTLLSATVFLFIVLLPHDVLLGWAWRIPFLVSAPLTLVALFIRESVDETDAFLMTKRQKLAPKVPLVDVFRFHWRSVLRVVLCSLLAVSGSTVSVYMLGYAANTDKIPVSMILIALIISGVVGLIAQPLWGALSDRIGRRWIFAGTMTLTAILWFPAFALLTVGSLIAIIIIFSVLGAVAGGANAVGASMYTEMFPTRVRYTGVAIGTQLGFIVAGFAPTIEEALATNGRGWIPVAIFAAACSIIAAISAMSGRETSSLALSDIDNVHA</sequence>
<dbReference type="PROSITE" id="PS50850">
    <property type="entry name" value="MFS"/>
    <property type="match status" value="1"/>
</dbReference>
<feature type="transmembrane region" description="Helical" evidence="7">
    <location>
        <begin position="371"/>
        <end position="391"/>
    </location>
</feature>
<dbReference type="Proteomes" id="UP001500540">
    <property type="component" value="Unassembled WGS sequence"/>
</dbReference>
<name>A0ABP7FZZ1_9MICO</name>
<feature type="transmembrane region" description="Helical" evidence="7">
    <location>
        <begin position="32"/>
        <end position="52"/>
    </location>
</feature>
<dbReference type="SUPFAM" id="SSF103473">
    <property type="entry name" value="MFS general substrate transporter"/>
    <property type="match status" value="1"/>
</dbReference>
<dbReference type="PROSITE" id="PS00217">
    <property type="entry name" value="SUGAR_TRANSPORT_2"/>
    <property type="match status" value="1"/>
</dbReference>
<comment type="caution">
    <text evidence="9">The sequence shown here is derived from an EMBL/GenBank/DDBJ whole genome shotgun (WGS) entry which is preliminary data.</text>
</comment>
<evidence type="ECO:0000256" key="5">
    <source>
        <dbReference type="ARBA" id="ARBA00022989"/>
    </source>
</evidence>
<feature type="transmembrane region" description="Helical" evidence="7">
    <location>
        <begin position="220"/>
        <end position="241"/>
    </location>
</feature>
<dbReference type="EMBL" id="BAABAF010000001">
    <property type="protein sequence ID" value="GAA3751329.1"/>
    <property type="molecule type" value="Genomic_DNA"/>
</dbReference>
<dbReference type="PANTHER" id="PTHR43045:SF1">
    <property type="entry name" value="SHIKIMATE TRANSPORTER"/>
    <property type="match status" value="1"/>
</dbReference>
<evidence type="ECO:0000256" key="6">
    <source>
        <dbReference type="ARBA" id="ARBA00023136"/>
    </source>
</evidence>
<keyword evidence="3" id="KW-1003">Cell membrane</keyword>
<dbReference type="InterPro" id="IPR011701">
    <property type="entry name" value="MFS"/>
</dbReference>
<evidence type="ECO:0000256" key="1">
    <source>
        <dbReference type="ARBA" id="ARBA00004651"/>
    </source>
</evidence>
<dbReference type="Pfam" id="PF00083">
    <property type="entry name" value="Sugar_tr"/>
    <property type="match status" value="1"/>
</dbReference>
<feature type="domain" description="Major facilitator superfamily (MFS) profile" evidence="8">
    <location>
        <begin position="1"/>
        <end position="398"/>
    </location>
</feature>
<accession>A0ABP7FZZ1</accession>
<evidence type="ECO:0000256" key="4">
    <source>
        <dbReference type="ARBA" id="ARBA00022692"/>
    </source>
</evidence>
<keyword evidence="5 7" id="KW-1133">Transmembrane helix</keyword>